<dbReference type="AlphaFoldDB" id="A0A482PLD3"/>
<dbReference type="RefSeq" id="WP_012907286.1">
    <property type="nucleotide sequence ID" value="NZ_CAJTBI010000012.1"/>
</dbReference>
<feature type="coiled-coil region" evidence="1">
    <location>
        <begin position="247"/>
        <end position="354"/>
    </location>
</feature>
<gene>
    <name evidence="2" type="ORF">E2R62_12545</name>
</gene>
<name>A0A482PLD3_CITRO</name>
<sequence length="657" mass="72803">MTEKNTSMSINEWHAAIAKRAGSLPEKVASILEELKIRPRPVLPRARTLNLLSIQMTGKKCEKNQETPFSFEWSELSDGLWALLSEGNFKGKSSTLAVFRAAIQGRFPGKIKLDVWSWIANLKVRFKIDDTSYEIELQKQPTETDENKAEASLVRIIGGIELPLYTGLAGEGLRTAIEDVFMDELGFDHFHAYRSNKNTVVEHGWTALSSALFVTGPGPAIFGDHTEDGLPLRLIQMFIGLPWVSTYTAISTALKKAKSEYDKAQNDNLAGNFKVAERIESLQEEKKEKECELSQLSDRNHIRRELSSLDYKLSIEQEKVISLRNELNKAQTLVQETTVAHAEARQMLQQAKDEAAAGYVFRKLQPVCCPACETKLQPDRFSSHIIQACGLCGNESLQIDGHEAIDFNELEIAVNDSDTARKNAVEVLAKTKNIFLKADESRDATLEQLNKLGDVLSGSDDTDRILREIAGIDGRIEELNSMLVTSSQETPQENEIIRVLNSAEIITKKAMEGLQAEIMKEVEKELFDLAERFGVRNLEALSFKAHRMDLRQGGVDVTFSGLNSGENLRIRVAAALATLKVARSRGFGRHPGLLILDSPAASEMSADNFSALIGAVAATVNEIPGIQVIVGAIMRSELEPVVPQKRRKIAVGTETLF</sequence>
<proteinExistence type="predicted"/>
<keyword evidence="1" id="KW-0175">Coiled coil</keyword>
<dbReference type="InterPro" id="IPR027417">
    <property type="entry name" value="P-loop_NTPase"/>
</dbReference>
<organism evidence="2">
    <name type="scientific">Citrobacter rodentium</name>
    <dbReference type="NCBI Taxonomy" id="67825"/>
    <lineage>
        <taxon>Bacteria</taxon>
        <taxon>Pseudomonadati</taxon>
        <taxon>Pseudomonadota</taxon>
        <taxon>Gammaproteobacteria</taxon>
        <taxon>Enterobacterales</taxon>
        <taxon>Enterobacteriaceae</taxon>
        <taxon>Citrobacter</taxon>
    </lineage>
</organism>
<protein>
    <recommendedName>
        <fullName evidence="3">Large ATP-binding protein</fullName>
    </recommendedName>
</protein>
<reference evidence="2" key="1">
    <citation type="submission" date="2019-03" db="EMBL/GenBank/DDBJ databases">
        <title>Complete genome sequence of enteropathogenic Citrobacter rodentium strain DBS100.</title>
        <authorList>
            <person name="Popov G."/>
            <person name="Fiebig A."/>
            <person name="Shideler S."/>
            <person name="Coombes B."/>
            <person name="Savchenko A."/>
        </authorList>
    </citation>
    <scope>NUCLEOTIDE SEQUENCE</scope>
    <source>
        <strain evidence="2">DBS100</strain>
    </source>
</reference>
<evidence type="ECO:0000256" key="1">
    <source>
        <dbReference type="SAM" id="Coils"/>
    </source>
</evidence>
<evidence type="ECO:0008006" key="3">
    <source>
        <dbReference type="Google" id="ProtNLM"/>
    </source>
</evidence>
<evidence type="ECO:0000313" key="2">
    <source>
        <dbReference type="EMBL" id="QBY29597.1"/>
    </source>
</evidence>
<dbReference type="OMA" id="CCPACEA"/>
<accession>A0A482PLD3</accession>
<dbReference type="Gene3D" id="3.40.50.300">
    <property type="entry name" value="P-loop containing nucleotide triphosphate hydrolases"/>
    <property type="match status" value="1"/>
</dbReference>
<dbReference type="EMBL" id="CP038008">
    <property type="protein sequence ID" value="QBY29597.1"/>
    <property type="molecule type" value="Genomic_DNA"/>
</dbReference>